<evidence type="ECO:0000313" key="1">
    <source>
        <dbReference type="EMBL" id="VDK51966.1"/>
    </source>
</evidence>
<evidence type="ECO:0000313" key="2">
    <source>
        <dbReference type="Proteomes" id="UP000271098"/>
    </source>
</evidence>
<sequence length="35" mass="4179">MEVQFNALTEKTLREVLKQTKSRRIKAKKERSFAL</sequence>
<name>A0A3P6QLB2_9BILA</name>
<dbReference type="AlphaFoldDB" id="A0A3P6QLB2"/>
<proteinExistence type="predicted"/>
<protein>
    <submittedName>
        <fullName evidence="1">Uncharacterized protein</fullName>
    </submittedName>
</protein>
<keyword evidence="2" id="KW-1185">Reference proteome</keyword>
<dbReference type="Proteomes" id="UP000271098">
    <property type="component" value="Unassembled WGS sequence"/>
</dbReference>
<organism evidence="1 2">
    <name type="scientific">Gongylonema pulchrum</name>
    <dbReference type="NCBI Taxonomy" id="637853"/>
    <lineage>
        <taxon>Eukaryota</taxon>
        <taxon>Metazoa</taxon>
        <taxon>Ecdysozoa</taxon>
        <taxon>Nematoda</taxon>
        <taxon>Chromadorea</taxon>
        <taxon>Rhabditida</taxon>
        <taxon>Spirurina</taxon>
        <taxon>Spiruromorpha</taxon>
        <taxon>Spiruroidea</taxon>
        <taxon>Gongylonematidae</taxon>
        <taxon>Gongylonema</taxon>
    </lineage>
</organism>
<accession>A0A3P6QLB2</accession>
<dbReference type="EMBL" id="UYRT01012520">
    <property type="protein sequence ID" value="VDK51966.1"/>
    <property type="molecule type" value="Genomic_DNA"/>
</dbReference>
<gene>
    <name evidence="1" type="ORF">GPUH_LOCUS5737</name>
</gene>
<reference evidence="1 2" key="1">
    <citation type="submission" date="2018-11" db="EMBL/GenBank/DDBJ databases">
        <authorList>
            <consortium name="Pathogen Informatics"/>
        </authorList>
    </citation>
    <scope>NUCLEOTIDE SEQUENCE [LARGE SCALE GENOMIC DNA]</scope>
</reference>